<evidence type="ECO:0000313" key="3">
    <source>
        <dbReference type="EMBL" id="MFA1771877.1"/>
    </source>
</evidence>
<evidence type="ECO:0000259" key="1">
    <source>
        <dbReference type="Pfam" id="PF12697"/>
    </source>
</evidence>
<evidence type="ECO:0000313" key="4">
    <source>
        <dbReference type="Proteomes" id="UP000323866"/>
    </source>
</evidence>
<dbReference type="EMBL" id="JBGOGF010000005">
    <property type="protein sequence ID" value="MFA1771877.1"/>
    <property type="molecule type" value="Genomic_DNA"/>
</dbReference>
<keyword evidence="5" id="KW-1185">Reference proteome</keyword>
<dbReference type="Proteomes" id="UP000323866">
    <property type="component" value="Unassembled WGS sequence"/>
</dbReference>
<dbReference type="SUPFAM" id="SSF53474">
    <property type="entry name" value="alpha/beta-Hydrolases"/>
    <property type="match status" value="1"/>
</dbReference>
<dbReference type="InterPro" id="IPR029058">
    <property type="entry name" value="AB_hydrolase_fold"/>
</dbReference>
<reference evidence="2 4" key="1">
    <citation type="submission" date="2019-07" db="EMBL/GenBank/DDBJ databases">
        <authorList>
            <person name="Qu J.-H."/>
        </authorList>
    </citation>
    <scope>NUCLEOTIDE SEQUENCE [LARGE SCALE GENOMIC DNA]</scope>
    <source>
        <strain evidence="2 4">MDT1-10-3</strain>
    </source>
</reference>
<organism evidence="2 4">
    <name type="scientific">Rufibacter glacialis</name>
    <dbReference type="NCBI Taxonomy" id="1259555"/>
    <lineage>
        <taxon>Bacteria</taxon>
        <taxon>Pseudomonadati</taxon>
        <taxon>Bacteroidota</taxon>
        <taxon>Cytophagia</taxon>
        <taxon>Cytophagales</taxon>
        <taxon>Hymenobacteraceae</taxon>
        <taxon>Rufibacter</taxon>
    </lineage>
</organism>
<dbReference type="AlphaFoldDB" id="A0A5M8Q903"/>
<dbReference type="EMBL" id="VKKZ01000023">
    <property type="protein sequence ID" value="KAA6431663.1"/>
    <property type="molecule type" value="Genomic_DNA"/>
</dbReference>
<evidence type="ECO:0000313" key="5">
    <source>
        <dbReference type="Proteomes" id="UP001570846"/>
    </source>
</evidence>
<sequence>MQHPPLYLLSGLCADERLFKFLRLHHPSPLVIQWVTPDRQDTMASYAQKLRQQIVPGQEPPILIGLSFGGMVIQEMAKQMPVKRLILLSSLTNTQELPWHYQWAGAVHMQKWLPLGWFKSWVGPASWVFGAKSKEERQILASILQETDTPFLRWSLTQILHWRHKASPEKTVAIHGTQDKVLPVPDFPNLHLLPGGEHLMVMSRAQEVSDLINRYLK</sequence>
<dbReference type="OrthoDB" id="659408at2"/>
<dbReference type="Gene3D" id="3.40.50.1820">
    <property type="entry name" value="alpha/beta hydrolase"/>
    <property type="match status" value="1"/>
</dbReference>
<protein>
    <submittedName>
        <fullName evidence="3">Alpha/beta fold hydrolase</fullName>
    </submittedName>
    <submittedName>
        <fullName evidence="2">Alpha/beta hydrolase</fullName>
    </submittedName>
</protein>
<reference evidence="3 5" key="3">
    <citation type="submission" date="2024-08" db="EMBL/GenBank/DDBJ databases">
        <authorList>
            <person name="Wei W."/>
        </authorList>
    </citation>
    <scope>NUCLEOTIDE SEQUENCE [LARGE SCALE GENOMIC DNA]</scope>
    <source>
        <strain evidence="3 5">XU2</strain>
    </source>
</reference>
<dbReference type="Proteomes" id="UP001570846">
    <property type="component" value="Unassembled WGS sequence"/>
</dbReference>
<evidence type="ECO:0000313" key="2">
    <source>
        <dbReference type="EMBL" id="KAA6431663.1"/>
    </source>
</evidence>
<keyword evidence="2" id="KW-0378">Hydrolase</keyword>
<comment type="caution">
    <text evidence="2">The sequence shown here is derived from an EMBL/GenBank/DDBJ whole genome shotgun (WGS) entry which is preliminary data.</text>
</comment>
<proteinExistence type="predicted"/>
<dbReference type="GO" id="GO:0016787">
    <property type="term" value="F:hydrolase activity"/>
    <property type="evidence" value="ECO:0007669"/>
    <property type="project" value="UniProtKB-KW"/>
</dbReference>
<accession>A0A5M8Q903</accession>
<dbReference type="InterPro" id="IPR000073">
    <property type="entry name" value="AB_hydrolase_1"/>
</dbReference>
<gene>
    <name evidence="3" type="ORF">ACD591_11300</name>
    <name evidence="2" type="ORF">FOE74_16195</name>
</gene>
<dbReference type="RefSeq" id="WP_149099685.1">
    <property type="nucleotide sequence ID" value="NZ_BMMG01000006.1"/>
</dbReference>
<feature type="domain" description="AB hydrolase-1" evidence="1">
    <location>
        <begin position="40"/>
        <end position="210"/>
    </location>
</feature>
<name>A0A5M8Q903_9BACT</name>
<reference evidence="2 4" key="2">
    <citation type="submission" date="2019-09" db="EMBL/GenBank/DDBJ databases">
        <title>A bacterium isolated from glacier soil.</title>
        <authorList>
            <person name="Liu Q."/>
        </authorList>
    </citation>
    <scope>NUCLEOTIDE SEQUENCE [LARGE SCALE GENOMIC DNA]</scope>
    <source>
        <strain evidence="2 4">MDT1-10-3</strain>
    </source>
</reference>
<dbReference type="Pfam" id="PF12697">
    <property type="entry name" value="Abhydrolase_6"/>
    <property type="match status" value="1"/>
</dbReference>